<dbReference type="RefSeq" id="WP_052884055.1">
    <property type="nucleotide sequence ID" value="NZ_CP009961.1"/>
</dbReference>
<accession>A0A0F7CL16</accession>
<dbReference type="AlphaFoldDB" id="A0A0F7CL16"/>
<feature type="transmembrane region" description="Helical" evidence="1">
    <location>
        <begin position="133"/>
        <end position="162"/>
    </location>
</feature>
<feature type="transmembrane region" description="Helical" evidence="1">
    <location>
        <begin position="57"/>
        <end position="75"/>
    </location>
</feature>
<keyword evidence="3" id="KW-1185">Reference proteome</keyword>
<feature type="transmembrane region" description="Helical" evidence="1">
    <location>
        <begin position="26"/>
        <end position="45"/>
    </location>
</feature>
<dbReference type="GeneID" id="25401380"/>
<feature type="transmembrane region" description="Helical" evidence="1">
    <location>
        <begin position="224"/>
        <end position="246"/>
    </location>
</feature>
<evidence type="ECO:0000256" key="1">
    <source>
        <dbReference type="SAM" id="Phobius"/>
    </source>
</evidence>
<evidence type="ECO:0008006" key="4">
    <source>
        <dbReference type="Google" id="ProtNLM"/>
    </source>
</evidence>
<dbReference type="InterPro" id="IPR051784">
    <property type="entry name" value="Nod_factor_ABC_transporter"/>
</dbReference>
<evidence type="ECO:0000313" key="2">
    <source>
        <dbReference type="EMBL" id="AKG38626.1"/>
    </source>
</evidence>
<dbReference type="Proteomes" id="UP000067434">
    <property type="component" value="Chromosome"/>
</dbReference>
<feature type="transmembrane region" description="Helical" evidence="1">
    <location>
        <begin position="81"/>
        <end position="102"/>
    </location>
</feature>
<evidence type="ECO:0000313" key="3">
    <source>
        <dbReference type="Proteomes" id="UP000067434"/>
    </source>
</evidence>
<dbReference type="EMBL" id="CP009961">
    <property type="protein sequence ID" value="AKG38626.1"/>
    <property type="molecule type" value="Genomic_DNA"/>
</dbReference>
<protein>
    <recommendedName>
        <fullName evidence="4">ABC-2 type transporter domain-containing protein</fullName>
    </recommendedName>
</protein>
<dbReference type="PANTHER" id="PTHR43229">
    <property type="entry name" value="NODULATION PROTEIN J"/>
    <property type="match status" value="1"/>
</dbReference>
<proteinExistence type="predicted"/>
<organism evidence="2 3">
    <name type="scientific">Infirmifilum uzonense</name>
    <dbReference type="NCBI Taxonomy" id="1550241"/>
    <lineage>
        <taxon>Archaea</taxon>
        <taxon>Thermoproteota</taxon>
        <taxon>Thermoprotei</taxon>
        <taxon>Thermofilales</taxon>
        <taxon>Thermofilaceae</taxon>
        <taxon>Infirmifilum</taxon>
    </lineage>
</organism>
<keyword evidence="1" id="KW-0812">Transmembrane</keyword>
<name>A0A0F7CL16_9CREN</name>
<dbReference type="HOGENOM" id="CLU_1032933_0_0_2"/>
<reference evidence="2 3" key="1">
    <citation type="journal article" date="2015" name="Stand. Genomic Sci.">
        <title>Complete genome sequence of and proposal of Thermofilum uzonense sp. nov. a novel hyperthermophilic crenarchaeon and emended description of the genus Thermofilum.</title>
        <authorList>
            <person name="Toshchakov S.V."/>
            <person name="Korzhenkov A.A."/>
            <person name="Samarov N.I."/>
            <person name="Mazunin I.O."/>
            <person name="Mozhey O.I."/>
            <person name="Shmyr I.S."/>
            <person name="Derbikova K.S."/>
            <person name="Taranov E.A."/>
            <person name="Dominova I.N."/>
            <person name="Bonch-Osmolovskaya E.A."/>
            <person name="Patrushev M.V."/>
            <person name="Podosokorskaya O.A."/>
            <person name="Kublanov I.V."/>
        </authorList>
    </citation>
    <scope>NUCLEOTIDE SEQUENCE [LARGE SCALE GENOMIC DNA]</scope>
    <source>
        <strain evidence="2 3">1807-2</strain>
    </source>
</reference>
<sequence>MDLKLFLCQIKAGIFLWFSLYKRSPLLVSVLLLRPYLVLIALFAIEPSTNPLSIIRNVLISILVVSSIDILWDVASNALSLRFLGILPYIISAPSSPFLSLLLSYLPKYILESVLKALEFLPLLFVLNSPHSAGFLLILLLFSLVGVLPLLGLSSLIAYTVLSSKEETVWLDWLAPLILLVSGALYPVSLLPPWLQLLSRLFPTTYLFEIIQLITENGASAQTLLGLAIMYLTTSILLNSILYLLVSKGESELLRRGIHL</sequence>
<keyword evidence="1" id="KW-0472">Membrane</keyword>
<feature type="transmembrane region" description="Helical" evidence="1">
    <location>
        <begin position="174"/>
        <end position="195"/>
    </location>
</feature>
<dbReference type="PANTHER" id="PTHR43229:SF3">
    <property type="entry name" value="ABC-TYPE MULTIDRUG TRANSPORT SYSTEM, PERMEASE COMPONENT"/>
    <property type="match status" value="1"/>
</dbReference>
<dbReference type="PATRIC" id="fig|1550241.5.peg.868"/>
<gene>
    <name evidence="2" type="ORF">MA03_04075</name>
</gene>
<dbReference type="STRING" id="1550241.MA03_04075"/>
<keyword evidence="1" id="KW-1133">Transmembrane helix</keyword>
<dbReference type="KEGG" id="thf:MA03_04075"/>